<reference evidence="8 9" key="1">
    <citation type="submission" date="2019-02" db="EMBL/GenBank/DDBJ databases">
        <title>Genome sequencing of the rare red list fungi Hericium alpestre (H. flagellum).</title>
        <authorList>
            <person name="Buettner E."/>
            <person name="Kellner H."/>
        </authorList>
    </citation>
    <scope>NUCLEOTIDE SEQUENCE [LARGE SCALE GENOMIC DNA]</scope>
    <source>
        <strain evidence="8 9">DSM 108284</strain>
    </source>
</reference>
<evidence type="ECO:0000313" key="9">
    <source>
        <dbReference type="Proteomes" id="UP000298061"/>
    </source>
</evidence>
<dbReference type="Pfam" id="PF18005">
    <property type="entry name" value="eIF3m_C_helix"/>
    <property type="match status" value="1"/>
</dbReference>
<dbReference type="GO" id="GO:0033290">
    <property type="term" value="C:eukaryotic 48S preinitiation complex"/>
    <property type="evidence" value="ECO:0007669"/>
    <property type="project" value="UniProtKB-UniRule"/>
</dbReference>
<comment type="similarity">
    <text evidence="1">Belongs to the CSN7/EIF3M family. CSN7 subfamily.</text>
</comment>
<dbReference type="SMART" id="SM00088">
    <property type="entry name" value="PINT"/>
    <property type="match status" value="1"/>
</dbReference>
<keyword evidence="2 5" id="KW-0963">Cytoplasm</keyword>
<evidence type="ECO:0000256" key="3">
    <source>
        <dbReference type="ARBA" id="ARBA00022540"/>
    </source>
</evidence>
<dbReference type="GO" id="GO:0016282">
    <property type="term" value="C:eukaryotic 43S preinitiation complex"/>
    <property type="evidence" value="ECO:0007669"/>
    <property type="project" value="UniProtKB-UniRule"/>
</dbReference>
<dbReference type="PANTHER" id="PTHR15350">
    <property type="entry name" value="COP9 SIGNALOSOME COMPLEX SUBUNIT 7/DENDRITIC CELL PROTEIN GA17"/>
    <property type="match status" value="1"/>
</dbReference>
<comment type="similarity">
    <text evidence="5">Belongs to the eIF-3 subunit M family.</text>
</comment>
<evidence type="ECO:0000259" key="7">
    <source>
        <dbReference type="PROSITE" id="PS50250"/>
    </source>
</evidence>
<dbReference type="GO" id="GO:0071541">
    <property type="term" value="C:eukaryotic translation initiation factor 3 complex, eIF3m"/>
    <property type="evidence" value="ECO:0007669"/>
    <property type="project" value="UniProtKB-UniRule"/>
</dbReference>
<proteinExistence type="inferred from homology"/>
<feature type="region of interest" description="Disordered" evidence="6">
    <location>
        <begin position="399"/>
        <end position="434"/>
    </location>
</feature>
<evidence type="ECO:0000256" key="5">
    <source>
        <dbReference type="HAMAP-Rule" id="MF_03012"/>
    </source>
</evidence>
<dbReference type="InterPro" id="IPR027528">
    <property type="entry name" value="eIF3m"/>
</dbReference>
<dbReference type="Proteomes" id="UP000298061">
    <property type="component" value="Unassembled WGS sequence"/>
</dbReference>
<evidence type="ECO:0000256" key="2">
    <source>
        <dbReference type="ARBA" id="ARBA00022490"/>
    </source>
</evidence>
<name>A0A4Z0A7I8_9AGAM</name>
<dbReference type="InterPro" id="IPR040750">
    <property type="entry name" value="eIF3m_C_helix"/>
</dbReference>
<dbReference type="OrthoDB" id="10267031at2759"/>
<dbReference type="STRING" id="135208.A0A4Z0A7I8"/>
<evidence type="ECO:0000256" key="1">
    <source>
        <dbReference type="ARBA" id="ARBA00008482"/>
    </source>
</evidence>
<comment type="caution">
    <text evidence="8">The sequence shown here is derived from an EMBL/GenBank/DDBJ whole genome shotgun (WGS) entry which is preliminary data.</text>
</comment>
<keyword evidence="3 5" id="KW-0396">Initiation factor</keyword>
<dbReference type="PANTHER" id="PTHR15350:SF2">
    <property type="entry name" value="EUKARYOTIC TRANSLATION INITIATION FACTOR 3 SUBUNIT M"/>
    <property type="match status" value="1"/>
</dbReference>
<feature type="domain" description="PCI" evidence="7">
    <location>
        <begin position="206"/>
        <end position="366"/>
    </location>
</feature>
<protein>
    <recommendedName>
        <fullName evidence="5">Eukaryotic translation initiation factor 3 subunit M</fullName>
        <shortName evidence="5">eIF3m</shortName>
    </recommendedName>
</protein>
<evidence type="ECO:0000256" key="6">
    <source>
        <dbReference type="SAM" id="MobiDB-lite"/>
    </source>
</evidence>
<dbReference type="PROSITE" id="PS50250">
    <property type="entry name" value="PCI"/>
    <property type="match status" value="1"/>
</dbReference>
<comment type="subunit">
    <text evidence="5">Component of the eukaryotic translation initiation factor 3 (eIF-3) complex.</text>
</comment>
<comment type="subcellular location">
    <subcellularLocation>
        <location evidence="5">Cytoplasm</location>
    </subcellularLocation>
</comment>
<dbReference type="GO" id="GO:0003743">
    <property type="term" value="F:translation initiation factor activity"/>
    <property type="evidence" value="ECO:0007669"/>
    <property type="project" value="UniProtKB-UniRule"/>
</dbReference>
<comment type="function">
    <text evidence="5">Component of the eukaryotic translation initiation factor 3 (eIF-3) complex, which is involved in protein synthesis of a specialized repertoire of mRNAs and, together with other initiation factors, stimulates binding of mRNA and methionyl-tRNAi to the 40S ribosome. The eIF-3 complex specifically targets and initiates translation of a subset of mRNAs involved in cell proliferation.</text>
</comment>
<evidence type="ECO:0000313" key="8">
    <source>
        <dbReference type="EMBL" id="TFY82705.1"/>
    </source>
</evidence>
<evidence type="ECO:0000256" key="4">
    <source>
        <dbReference type="ARBA" id="ARBA00022917"/>
    </source>
</evidence>
<dbReference type="HAMAP" id="MF_03012">
    <property type="entry name" value="eIF3m"/>
    <property type="match status" value="1"/>
</dbReference>
<dbReference type="GO" id="GO:0001732">
    <property type="term" value="P:formation of cytoplasmic translation initiation complex"/>
    <property type="evidence" value="ECO:0007669"/>
    <property type="project" value="UniProtKB-UniRule"/>
</dbReference>
<dbReference type="AlphaFoldDB" id="A0A4Z0A7I8"/>
<sequence>MAAATDSVAIFAEGTFEEQVIELANYIALSRPEAERASYIQSVQESLQVGEGQTPIAQDEGRRRQVFSNVLGDVTGLGEGSEREIEGFFNLLYAHVLTLWPVESPETKEHVSKLLQVIVASQADSNIKYRILSNLFNALPRTSELRLSVYKTLLDLASSRDELDVLQLSREDVQKWLEEWAVSPSDKTAFLKTLVDVFAKAGDAGTSYHYKVSWVRSIDAFSPEAHSAAIDLIAASLSSSTIFDFDSLFKIDAIVAQKDHELFQLLQIFVNNGVEELKAWQASHPGAAENYALDYTQLERKMRLLSLASLGFQNIGSDLPYSKIASALQVDPSEVEKWVIDVIRVQLLSGKLSQTTQTLHVVRASSRTFEREQWELLEKRLSAWRAGLEGVLEVVENSKKRTGPMPLTAAPEPQEEQTEKTGELAAVPEAQVAA</sequence>
<gene>
    <name evidence="8" type="ORF">EWM64_g1301</name>
</gene>
<organism evidence="8 9">
    <name type="scientific">Hericium alpestre</name>
    <dbReference type="NCBI Taxonomy" id="135208"/>
    <lineage>
        <taxon>Eukaryota</taxon>
        <taxon>Fungi</taxon>
        <taxon>Dikarya</taxon>
        <taxon>Basidiomycota</taxon>
        <taxon>Agaricomycotina</taxon>
        <taxon>Agaricomycetes</taxon>
        <taxon>Russulales</taxon>
        <taxon>Hericiaceae</taxon>
        <taxon>Hericium</taxon>
    </lineage>
</organism>
<keyword evidence="4 5" id="KW-0648">Protein biosynthesis</keyword>
<dbReference type="Pfam" id="PF01399">
    <property type="entry name" value="PCI"/>
    <property type="match status" value="1"/>
</dbReference>
<keyword evidence="9" id="KW-1185">Reference proteome</keyword>
<dbReference type="InterPro" id="IPR045237">
    <property type="entry name" value="COPS7/eIF3m"/>
</dbReference>
<accession>A0A4Z0A7I8</accession>
<dbReference type="EMBL" id="SFCI01000085">
    <property type="protein sequence ID" value="TFY82705.1"/>
    <property type="molecule type" value="Genomic_DNA"/>
</dbReference>
<dbReference type="InterPro" id="IPR000717">
    <property type="entry name" value="PCI_dom"/>
</dbReference>